<dbReference type="EMBL" id="FOUB01000179">
    <property type="protein sequence ID" value="SFN29146.1"/>
    <property type="molecule type" value="Genomic_DNA"/>
</dbReference>
<evidence type="ECO:0000259" key="1">
    <source>
        <dbReference type="Pfam" id="PF01609"/>
    </source>
</evidence>
<feature type="domain" description="Transposase IS4-like" evidence="1">
    <location>
        <begin position="101"/>
        <end position="234"/>
    </location>
</feature>
<proteinExistence type="predicted"/>
<keyword evidence="3" id="KW-1185">Reference proteome</keyword>
<dbReference type="NCBIfam" id="NF033578">
    <property type="entry name" value="transpos_IS5_1"/>
    <property type="match status" value="1"/>
</dbReference>
<dbReference type="PANTHER" id="PTHR33803">
    <property type="entry name" value="IS1478 TRANSPOSASE"/>
    <property type="match status" value="1"/>
</dbReference>
<dbReference type="Pfam" id="PF01609">
    <property type="entry name" value="DDE_Tnp_1"/>
    <property type="match status" value="1"/>
</dbReference>
<dbReference type="InterPro" id="IPR047710">
    <property type="entry name" value="Transpos_IS5-like"/>
</dbReference>
<organism evidence="2 3">
    <name type="scientific">Nitrosomonas communis</name>
    <dbReference type="NCBI Taxonomy" id="44574"/>
    <lineage>
        <taxon>Bacteria</taxon>
        <taxon>Pseudomonadati</taxon>
        <taxon>Pseudomonadota</taxon>
        <taxon>Betaproteobacteria</taxon>
        <taxon>Nitrosomonadales</taxon>
        <taxon>Nitrosomonadaceae</taxon>
        <taxon>Nitrosomonas</taxon>
    </lineage>
</organism>
<sequence>MGIVLRQSYERLSKRALMMNGRYAHARQMQRAKREQKRLRTYLGRVIRDIERKLAHQQTTVGYPRINRLLEIAKRIHAQQRHDKNKVYSVHAPEVECIAKGKAHKPYEFGVKVGIVTTNKESFVVVIKSFPGNPYDGHTLTASLEQVHKLTRIAPKEVYVDRGYRGHGVTDKVKVWIAGAKRGLTVAIKKKLKRRSAVEPVIGHMKNDGRLGRNFLKGAAGDAMNALLCGAGYNLRKILGHLALLCARSGINPNRLLMTN</sequence>
<dbReference type="GO" id="GO:0006313">
    <property type="term" value="P:DNA transposition"/>
    <property type="evidence" value="ECO:0007669"/>
    <property type="project" value="InterPro"/>
</dbReference>
<dbReference type="PANTHER" id="PTHR33803:SF3">
    <property type="entry name" value="BLL1974 PROTEIN"/>
    <property type="match status" value="1"/>
</dbReference>
<feature type="non-terminal residue" evidence="2">
    <location>
        <position position="260"/>
    </location>
</feature>
<gene>
    <name evidence="2" type="ORF">SAMN05421863_11792</name>
</gene>
<dbReference type="AlphaFoldDB" id="A0A1I4XU05"/>
<dbReference type="GO" id="GO:0004803">
    <property type="term" value="F:transposase activity"/>
    <property type="evidence" value="ECO:0007669"/>
    <property type="project" value="InterPro"/>
</dbReference>
<accession>A0A1I4XU05</accession>
<reference evidence="3" key="1">
    <citation type="submission" date="2016-10" db="EMBL/GenBank/DDBJ databases">
        <authorList>
            <person name="Varghese N."/>
            <person name="Submissions S."/>
        </authorList>
    </citation>
    <scope>NUCLEOTIDE SEQUENCE [LARGE SCALE GENOMIC DNA]</scope>
    <source>
        <strain evidence="3">Nm44</strain>
    </source>
</reference>
<dbReference type="GO" id="GO:0003677">
    <property type="term" value="F:DNA binding"/>
    <property type="evidence" value="ECO:0007669"/>
    <property type="project" value="InterPro"/>
</dbReference>
<name>A0A1I4XU05_9PROT</name>
<dbReference type="Proteomes" id="UP000183287">
    <property type="component" value="Unassembled WGS sequence"/>
</dbReference>
<protein>
    <submittedName>
        <fullName evidence="2">Transposase, IS5 family</fullName>
    </submittedName>
</protein>
<evidence type="ECO:0000313" key="3">
    <source>
        <dbReference type="Proteomes" id="UP000183287"/>
    </source>
</evidence>
<evidence type="ECO:0000313" key="2">
    <source>
        <dbReference type="EMBL" id="SFN29146.1"/>
    </source>
</evidence>
<dbReference type="InterPro" id="IPR002559">
    <property type="entry name" value="Transposase_11"/>
</dbReference>